<proteinExistence type="predicted"/>
<evidence type="ECO:0000313" key="1">
    <source>
        <dbReference type="EMBL" id="KAF5338032.1"/>
    </source>
</evidence>
<reference evidence="1 2" key="1">
    <citation type="journal article" date="2020" name="ISME J.">
        <title>Uncovering the hidden diversity of litter-decomposition mechanisms in mushroom-forming fungi.</title>
        <authorList>
            <person name="Floudas D."/>
            <person name="Bentzer J."/>
            <person name="Ahren D."/>
            <person name="Johansson T."/>
            <person name="Persson P."/>
            <person name="Tunlid A."/>
        </authorList>
    </citation>
    <scope>NUCLEOTIDE SEQUENCE [LARGE SCALE GENOMIC DNA]</scope>
    <source>
        <strain evidence="1 2">CBS 291.85</strain>
    </source>
</reference>
<dbReference type="AlphaFoldDB" id="A0A8H5CCJ3"/>
<evidence type="ECO:0000313" key="2">
    <source>
        <dbReference type="Proteomes" id="UP000559256"/>
    </source>
</evidence>
<dbReference type="EMBL" id="JAACJM010000201">
    <property type="protein sequence ID" value="KAF5338032.1"/>
    <property type="molecule type" value="Genomic_DNA"/>
</dbReference>
<sequence length="147" mass="16431">MRILAFFDQRSEELQVLFWKNYAALTITSITSITSISSELIALCAAGRAEAVLSVGQGDHILQQVLGEAVKKLGVFIEEVGPQVKRHLHSRLKKVFLDICISWSICPRFLHKEGWLVVDMKARPISHGGFSDVGRQIMSRCARCAFC</sequence>
<organism evidence="1 2">
    <name type="scientific">Tetrapyrgos nigripes</name>
    <dbReference type="NCBI Taxonomy" id="182062"/>
    <lineage>
        <taxon>Eukaryota</taxon>
        <taxon>Fungi</taxon>
        <taxon>Dikarya</taxon>
        <taxon>Basidiomycota</taxon>
        <taxon>Agaricomycotina</taxon>
        <taxon>Agaricomycetes</taxon>
        <taxon>Agaricomycetidae</taxon>
        <taxon>Agaricales</taxon>
        <taxon>Marasmiineae</taxon>
        <taxon>Marasmiaceae</taxon>
        <taxon>Tetrapyrgos</taxon>
    </lineage>
</organism>
<name>A0A8H5CCJ3_9AGAR</name>
<keyword evidence="2" id="KW-1185">Reference proteome</keyword>
<dbReference type="Proteomes" id="UP000559256">
    <property type="component" value="Unassembled WGS sequence"/>
</dbReference>
<protein>
    <submittedName>
        <fullName evidence="1">Uncharacterized protein</fullName>
    </submittedName>
</protein>
<gene>
    <name evidence="1" type="ORF">D9758_014263</name>
</gene>
<accession>A0A8H5CCJ3</accession>
<comment type="caution">
    <text evidence="1">The sequence shown here is derived from an EMBL/GenBank/DDBJ whole genome shotgun (WGS) entry which is preliminary data.</text>
</comment>